<dbReference type="STRING" id="1109443.G4T5S6"/>
<accession>G4T5S6</accession>
<gene>
    <name evidence="2" type="ORF">PIIN_00351</name>
</gene>
<dbReference type="InParanoid" id="G4T5S6"/>
<keyword evidence="3" id="KW-1185">Reference proteome</keyword>
<sequence>MVLLVGGIKFPQLSFRPAAAQLNASLLTVGVISMLVPTAFHNFLGGYSPDGTVEGPMLLNLSRGFSVVLMVIFTHTVTSSLTWTRTLIRTHSTVLGEDHL</sequence>
<keyword evidence="1" id="KW-1133">Transmembrane helix</keyword>
<feature type="transmembrane region" description="Helical" evidence="1">
    <location>
        <begin position="64"/>
        <end position="83"/>
    </location>
</feature>
<evidence type="ECO:0000313" key="2">
    <source>
        <dbReference type="EMBL" id="CCA66670.1"/>
    </source>
</evidence>
<feature type="transmembrane region" description="Helical" evidence="1">
    <location>
        <begin position="24"/>
        <end position="44"/>
    </location>
</feature>
<protein>
    <submittedName>
        <fullName evidence="2">Uncharacterized protein</fullName>
    </submittedName>
</protein>
<evidence type="ECO:0000256" key="1">
    <source>
        <dbReference type="SAM" id="Phobius"/>
    </source>
</evidence>
<reference evidence="2 3" key="1">
    <citation type="journal article" date="2011" name="PLoS Pathog.">
        <title>Endophytic Life Strategies Decoded by Genome and Transcriptome Analyses of the Mutualistic Root Symbiont Piriformospora indica.</title>
        <authorList>
            <person name="Zuccaro A."/>
            <person name="Lahrmann U."/>
            <person name="Guldener U."/>
            <person name="Langen G."/>
            <person name="Pfiffi S."/>
            <person name="Biedenkopf D."/>
            <person name="Wong P."/>
            <person name="Samans B."/>
            <person name="Grimm C."/>
            <person name="Basiewicz M."/>
            <person name="Murat C."/>
            <person name="Martin F."/>
            <person name="Kogel K.H."/>
        </authorList>
    </citation>
    <scope>NUCLEOTIDE SEQUENCE [LARGE SCALE GENOMIC DNA]</scope>
    <source>
        <strain evidence="2 3">DSM 11827</strain>
    </source>
</reference>
<dbReference type="EMBL" id="CAFZ01000004">
    <property type="protein sequence ID" value="CCA66670.1"/>
    <property type="molecule type" value="Genomic_DNA"/>
</dbReference>
<keyword evidence="1" id="KW-0812">Transmembrane</keyword>
<comment type="caution">
    <text evidence="2">The sequence shown here is derived from an EMBL/GenBank/DDBJ whole genome shotgun (WGS) entry which is preliminary data.</text>
</comment>
<organism evidence="2 3">
    <name type="scientific">Serendipita indica (strain DSM 11827)</name>
    <name type="common">Root endophyte fungus</name>
    <name type="synonym">Piriformospora indica</name>
    <dbReference type="NCBI Taxonomy" id="1109443"/>
    <lineage>
        <taxon>Eukaryota</taxon>
        <taxon>Fungi</taxon>
        <taxon>Dikarya</taxon>
        <taxon>Basidiomycota</taxon>
        <taxon>Agaricomycotina</taxon>
        <taxon>Agaricomycetes</taxon>
        <taxon>Sebacinales</taxon>
        <taxon>Serendipitaceae</taxon>
        <taxon>Serendipita</taxon>
    </lineage>
</organism>
<dbReference type="AlphaFoldDB" id="G4T5S6"/>
<keyword evidence="1" id="KW-0472">Membrane</keyword>
<proteinExistence type="predicted"/>
<name>G4T5S6_SERID</name>
<dbReference type="HOGENOM" id="CLU_2307120_0_0_1"/>
<dbReference type="OrthoDB" id="1699231at2759"/>
<dbReference type="Proteomes" id="UP000007148">
    <property type="component" value="Unassembled WGS sequence"/>
</dbReference>
<evidence type="ECO:0000313" key="3">
    <source>
        <dbReference type="Proteomes" id="UP000007148"/>
    </source>
</evidence>